<keyword evidence="4 5" id="KW-0472">Membrane</keyword>
<comment type="subcellular location">
    <subcellularLocation>
        <location evidence="1">Membrane</location>
        <topology evidence="1">Multi-pass membrane protein</topology>
    </subcellularLocation>
</comment>
<evidence type="ECO:0000313" key="8">
    <source>
        <dbReference type="Proteomes" id="UP000325645"/>
    </source>
</evidence>
<dbReference type="GO" id="GO:0005886">
    <property type="term" value="C:plasma membrane"/>
    <property type="evidence" value="ECO:0007669"/>
    <property type="project" value="TreeGrafter"/>
</dbReference>
<feature type="transmembrane region" description="Helical" evidence="5">
    <location>
        <begin position="87"/>
        <end position="107"/>
    </location>
</feature>
<reference evidence="7 8" key="1">
    <citation type="submission" date="2019-09" db="EMBL/GenBank/DDBJ databases">
        <authorList>
            <person name="Chandra G."/>
            <person name="Truman W A."/>
        </authorList>
    </citation>
    <scope>NUCLEOTIDE SEQUENCE [LARGE SCALE GENOMIC DNA]</scope>
    <source>
        <strain evidence="7">PS943</strain>
    </source>
</reference>
<dbReference type="GO" id="GO:0046943">
    <property type="term" value="F:carboxylic acid transmembrane transporter activity"/>
    <property type="evidence" value="ECO:0007669"/>
    <property type="project" value="TreeGrafter"/>
</dbReference>
<dbReference type="InterPro" id="IPR036259">
    <property type="entry name" value="MFS_trans_sf"/>
</dbReference>
<dbReference type="EMBL" id="CABVJH010000006">
    <property type="protein sequence ID" value="VVQ33714.1"/>
    <property type="molecule type" value="Genomic_DNA"/>
</dbReference>
<evidence type="ECO:0000259" key="6">
    <source>
        <dbReference type="PROSITE" id="PS50850"/>
    </source>
</evidence>
<proteinExistence type="predicted"/>
<sequence>MTSFMAVLHLGNFFGLNVFGFIADRIGKRLTIVISLLLTSMMALVYVYTTQTQSLIWIGAGYAFFMVFAGLFGSYFSEMYPIRVRTLGAGFCFNVGRGLAAFAPVLLSGTASFYSLAAGLIVCAGFYVITAVFVIFMPRNKTVGEASTQAATSDIAKEAIG</sequence>
<evidence type="ECO:0000256" key="3">
    <source>
        <dbReference type="ARBA" id="ARBA00022989"/>
    </source>
</evidence>
<accession>A0A5E7WFU7</accession>
<dbReference type="PANTHER" id="PTHR23508:SF10">
    <property type="entry name" value="CARBOXYLIC ACID TRANSPORTER PROTEIN HOMOLOG"/>
    <property type="match status" value="1"/>
</dbReference>
<organism evidence="7 8">
    <name type="scientific">Pseudomonas fluorescens</name>
    <dbReference type="NCBI Taxonomy" id="294"/>
    <lineage>
        <taxon>Bacteria</taxon>
        <taxon>Pseudomonadati</taxon>
        <taxon>Pseudomonadota</taxon>
        <taxon>Gammaproteobacteria</taxon>
        <taxon>Pseudomonadales</taxon>
        <taxon>Pseudomonadaceae</taxon>
        <taxon>Pseudomonas</taxon>
    </lineage>
</organism>
<evidence type="ECO:0000256" key="5">
    <source>
        <dbReference type="SAM" id="Phobius"/>
    </source>
</evidence>
<protein>
    <recommendedName>
        <fullName evidence="6">Major facilitator superfamily (MFS) profile domain-containing protein</fullName>
    </recommendedName>
</protein>
<feature type="transmembrane region" description="Helical" evidence="5">
    <location>
        <begin position="55"/>
        <end position="75"/>
    </location>
</feature>
<dbReference type="InterPro" id="IPR020846">
    <property type="entry name" value="MFS_dom"/>
</dbReference>
<evidence type="ECO:0000256" key="1">
    <source>
        <dbReference type="ARBA" id="ARBA00004141"/>
    </source>
</evidence>
<feature type="transmembrane region" description="Helical" evidence="5">
    <location>
        <begin position="113"/>
        <end position="136"/>
    </location>
</feature>
<keyword evidence="3 5" id="KW-1133">Transmembrane helix</keyword>
<dbReference type="PANTHER" id="PTHR23508">
    <property type="entry name" value="CARBOXYLIC ACID TRANSPORTER PROTEIN HOMOLOG"/>
    <property type="match status" value="1"/>
</dbReference>
<dbReference type="SUPFAM" id="SSF103473">
    <property type="entry name" value="MFS general substrate transporter"/>
    <property type="match status" value="1"/>
</dbReference>
<evidence type="ECO:0000256" key="2">
    <source>
        <dbReference type="ARBA" id="ARBA00022692"/>
    </source>
</evidence>
<dbReference type="PROSITE" id="PS50850">
    <property type="entry name" value="MFS"/>
    <property type="match status" value="1"/>
</dbReference>
<name>A0A5E7WFU7_PSEFL</name>
<dbReference type="Proteomes" id="UP000325645">
    <property type="component" value="Unassembled WGS sequence"/>
</dbReference>
<evidence type="ECO:0000313" key="7">
    <source>
        <dbReference type="EMBL" id="VVQ33714.1"/>
    </source>
</evidence>
<feature type="domain" description="Major facilitator superfamily (MFS) profile" evidence="6">
    <location>
        <begin position="1"/>
        <end position="142"/>
    </location>
</feature>
<feature type="transmembrane region" description="Helical" evidence="5">
    <location>
        <begin position="30"/>
        <end position="49"/>
    </location>
</feature>
<dbReference type="AlphaFoldDB" id="A0A5E7WFU7"/>
<dbReference type="Gene3D" id="1.20.1250.20">
    <property type="entry name" value="MFS general substrate transporter like domains"/>
    <property type="match status" value="1"/>
</dbReference>
<gene>
    <name evidence="7" type="ORF">PS943_03445</name>
</gene>
<evidence type="ECO:0000256" key="4">
    <source>
        <dbReference type="ARBA" id="ARBA00023136"/>
    </source>
</evidence>
<feature type="transmembrane region" description="Helical" evidence="5">
    <location>
        <begin position="6"/>
        <end position="23"/>
    </location>
</feature>
<keyword evidence="2 5" id="KW-0812">Transmembrane</keyword>